<dbReference type="PANTHER" id="PTHR15020:SF50">
    <property type="entry name" value="UPF0659 PROTEIN YMR090W"/>
    <property type="match status" value="1"/>
</dbReference>
<feature type="domain" description="NAD(P)-binding" evidence="1">
    <location>
        <begin position="7"/>
        <end position="190"/>
    </location>
</feature>
<evidence type="ECO:0000313" key="2">
    <source>
        <dbReference type="EMBL" id="MDQ0230021.1"/>
    </source>
</evidence>
<dbReference type="SUPFAM" id="SSF51735">
    <property type="entry name" value="NAD(P)-binding Rossmann-fold domains"/>
    <property type="match status" value="1"/>
</dbReference>
<gene>
    <name evidence="2" type="ORF">J2S19_001273</name>
</gene>
<proteinExistence type="predicted"/>
<name>A0ABT9ZCM1_9BACI</name>
<dbReference type="Gene3D" id="3.40.50.720">
    <property type="entry name" value="NAD(P)-binding Rossmann-like Domain"/>
    <property type="match status" value="1"/>
</dbReference>
<dbReference type="InterPro" id="IPR016040">
    <property type="entry name" value="NAD(P)-bd_dom"/>
</dbReference>
<evidence type="ECO:0000259" key="1">
    <source>
        <dbReference type="Pfam" id="PF13460"/>
    </source>
</evidence>
<keyword evidence="3" id="KW-1185">Reference proteome</keyword>
<dbReference type="Pfam" id="PF13460">
    <property type="entry name" value="NAD_binding_10"/>
    <property type="match status" value="1"/>
</dbReference>
<protein>
    <submittedName>
        <fullName evidence="2">Uncharacterized protein YbjT (DUF2867 family)</fullName>
    </submittedName>
</protein>
<dbReference type="RefSeq" id="WP_307338689.1">
    <property type="nucleotide sequence ID" value="NZ_JAUSUD010000004.1"/>
</dbReference>
<accession>A0ABT9ZCM1</accession>
<dbReference type="EMBL" id="JAUSUD010000004">
    <property type="protein sequence ID" value="MDQ0230021.1"/>
    <property type="molecule type" value="Genomic_DNA"/>
</dbReference>
<evidence type="ECO:0000313" key="3">
    <source>
        <dbReference type="Proteomes" id="UP001234495"/>
    </source>
</evidence>
<sequence length="216" mass="23590">MKVLVVGANGQIGKHLVQLLHSSSEYSVKAMVRTQEQVKELHNSGIDAVMANLEGTVEELVEAVRGCDAIVFTAGSGGHTGADKTLLIDLDGAVKTIEAAERENITRYMMVSALQANNRENWNEQLKPYYVAKHYADKMLIQSSLNYTIIRPGGLINEQGTGHIDVGGNLSRTTIPREDVARTIYACLSNKKTYKQSFDLVAGDKPINEALNQISS</sequence>
<dbReference type="PANTHER" id="PTHR15020">
    <property type="entry name" value="FLAVIN REDUCTASE-RELATED"/>
    <property type="match status" value="1"/>
</dbReference>
<organism evidence="2 3">
    <name type="scientific">Metabacillus malikii</name>
    <dbReference type="NCBI Taxonomy" id="1504265"/>
    <lineage>
        <taxon>Bacteria</taxon>
        <taxon>Bacillati</taxon>
        <taxon>Bacillota</taxon>
        <taxon>Bacilli</taxon>
        <taxon>Bacillales</taxon>
        <taxon>Bacillaceae</taxon>
        <taxon>Metabacillus</taxon>
    </lineage>
</organism>
<reference evidence="2 3" key="1">
    <citation type="submission" date="2023-07" db="EMBL/GenBank/DDBJ databases">
        <title>Genomic Encyclopedia of Type Strains, Phase IV (KMG-IV): sequencing the most valuable type-strain genomes for metagenomic binning, comparative biology and taxonomic classification.</title>
        <authorList>
            <person name="Goeker M."/>
        </authorList>
    </citation>
    <scope>NUCLEOTIDE SEQUENCE [LARGE SCALE GENOMIC DNA]</scope>
    <source>
        <strain evidence="2 3">DSM 29005</strain>
    </source>
</reference>
<dbReference type="Proteomes" id="UP001234495">
    <property type="component" value="Unassembled WGS sequence"/>
</dbReference>
<comment type="caution">
    <text evidence="2">The sequence shown here is derived from an EMBL/GenBank/DDBJ whole genome shotgun (WGS) entry which is preliminary data.</text>
</comment>
<dbReference type="InterPro" id="IPR036291">
    <property type="entry name" value="NAD(P)-bd_dom_sf"/>
</dbReference>
<dbReference type="CDD" id="cd05243">
    <property type="entry name" value="SDR_a5"/>
    <property type="match status" value="1"/>
</dbReference>